<organism evidence="5">
    <name type="scientific">Pedococcus sp. KACC 23699</name>
    <dbReference type="NCBI Taxonomy" id="3149228"/>
    <lineage>
        <taxon>Bacteria</taxon>
        <taxon>Bacillati</taxon>
        <taxon>Actinomycetota</taxon>
        <taxon>Actinomycetes</taxon>
        <taxon>Micrococcales</taxon>
        <taxon>Intrasporangiaceae</taxon>
        <taxon>Pedococcus</taxon>
    </lineage>
</organism>
<dbReference type="AlphaFoldDB" id="A0AAU7JT80"/>
<evidence type="ECO:0000256" key="2">
    <source>
        <dbReference type="ARBA" id="ARBA00023315"/>
    </source>
</evidence>
<dbReference type="EC" id="2.3.1.-" evidence="5"/>
<gene>
    <name evidence="5" type="ORF">ABEG17_17420</name>
</gene>
<dbReference type="RefSeq" id="WP_406830756.1">
    <property type="nucleotide sequence ID" value="NZ_CP157483.1"/>
</dbReference>
<dbReference type="InterPro" id="IPR050832">
    <property type="entry name" value="Bact_Acetyltransf"/>
</dbReference>
<keyword evidence="1 5" id="KW-0808">Transferase</keyword>
<dbReference type="PROSITE" id="PS51186">
    <property type="entry name" value="GNAT"/>
    <property type="match status" value="1"/>
</dbReference>
<reference evidence="5" key="1">
    <citation type="submission" date="2024-05" db="EMBL/GenBank/DDBJ databases">
        <authorList>
            <person name="Kim S."/>
            <person name="Heo J."/>
            <person name="Choi H."/>
            <person name="Choi Y."/>
            <person name="Kwon S.-W."/>
            <person name="Kim Y."/>
        </authorList>
    </citation>
    <scope>NUCLEOTIDE SEQUENCE</scope>
    <source>
        <strain evidence="5">KACC 23699</strain>
    </source>
</reference>
<feature type="domain" description="N-acetyltransferase" evidence="4">
    <location>
        <begin position="18"/>
        <end position="165"/>
    </location>
</feature>
<accession>A0AAU7JT80</accession>
<dbReference type="CDD" id="cd04301">
    <property type="entry name" value="NAT_SF"/>
    <property type="match status" value="1"/>
</dbReference>
<evidence type="ECO:0000259" key="4">
    <source>
        <dbReference type="PROSITE" id="PS51186"/>
    </source>
</evidence>
<sequence>MREPQARGAAATGEVPPVSIRPGTAADAAGIADLFWQVRTESTPRIPMIVHPRESILPFVEHVLLGQGEVWVAEADGRLVGFLALAEPDELGHLYIADDHTGRGLGSLFLEVAKERFPAGLQLWAFQSNTGALRFYERHGFVAVEWTDGDNEEGAPDVRMVWAPAR</sequence>
<evidence type="ECO:0000313" key="5">
    <source>
        <dbReference type="EMBL" id="XBO43324.1"/>
    </source>
</evidence>
<feature type="region of interest" description="Disordered" evidence="3">
    <location>
        <begin position="1"/>
        <end position="22"/>
    </location>
</feature>
<dbReference type="GO" id="GO:0016747">
    <property type="term" value="F:acyltransferase activity, transferring groups other than amino-acyl groups"/>
    <property type="evidence" value="ECO:0007669"/>
    <property type="project" value="InterPro"/>
</dbReference>
<dbReference type="SUPFAM" id="SSF55729">
    <property type="entry name" value="Acyl-CoA N-acyltransferases (Nat)"/>
    <property type="match status" value="1"/>
</dbReference>
<evidence type="ECO:0000256" key="3">
    <source>
        <dbReference type="SAM" id="MobiDB-lite"/>
    </source>
</evidence>
<proteinExistence type="predicted"/>
<dbReference type="Pfam" id="PF13508">
    <property type="entry name" value="Acetyltransf_7"/>
    <property type="match status" value="1"/>
</dbReference>
<protein>
    <submittedName>
        <fullName evidence="5">GNAT family N-acetyltransferase</fullName>
        <ecNumber evidence="5">2.3.1.-</ecNumber>
    </submittedName>
</protein>
<dbReference type="InterPro" id="IPR016181">
    <property type="entry name" value="Acyl_CoA_acyltransferase"/>
</dbReference>
<dbReference type="EMBL" id="CP157483">
    <property type="protein sequence ID" value="XBO43324.1"/>
    <property type="molecule type" value="Genomic_DNA"/>
</dbReference>
<name>A0AAU7JT80_9MICO</name>
<keyword evidence="2 5" id="KW-0012">Acyltransferase</keyword>
<dbReference type="InterPro" id="IPR000182">
    <property type="entry name" value="GNAT_dom"/>
</dbReference>
<dbReference type="Gene3D" id="3.40.630.30">
    <property type="match status" value="1"/>
</dbReference>
<evidence type="ECO:0000256" key="1">
    <source>
        <dbReference type="ARBA" id="ARBA00022679"/>
    </source>
</evidence>
<dbReference type="PANTHER" id="PTHR43877">
    <property type="entry name" value="AMINOALKYLPHOSPHONATE N-ACETYLTRANSFERASE-RELATED-RELATED"/>
    <property type="match status" value="1"/>
</dbReference>